<organism evidence="1 2">
    <name type="scientific">Protea cynaroides</name>
    <dbReference type="NCBI Taxonomy" id="273540"/>
    <lineage>
        <taxon>Eukaryota</taxon>
        <taxon>Viridiplantae</taxon>
        <taxon>Streptophyta</taxon>
        <taxon>Embryophyta</taxon>
        <taxon>Tracheophyta</taxon>
        <taxon>Spermatophyta</taxon>
        <taxon>Magnoliopsida</taxon>
        <taxon>Proteales</taxon>
        <taxon>Proteaceae</taxon>
        <taxon>Protea</taxon>
    </lineage>
</organism>
<evidence type="ECO:0000313" key="1">
    <source>
        <dbReference type="EMBL" id="KAJ4962379.1"/>
    </source>
</evidence>
<dbReference type="Proteomes" id="UP001141806">
    <property type="component" value="Unassembled WGS sequence"/>
</dbReference>
<dbReference type="OrthoDB" id="1752268at2759"/>
<accession>A0A9Q0HEV9</accession>
<gene>
    <name evidence="1" type="ORF">NE237_022318</name>
</gene>
<dbReference type="EMBL" id="JAMYWD010000008">
    <property type="protein sequence ID" value="KAJ4962379.1"/>
    <property type="molecule type" value="Genomic_DNA"/>
</dbReference>
<reference evidence="1" key="1">
    <citation type="journal article" date="2023" name="Plant J.">
        <title>The genome of the king protea, Protea cynaroides.</title>
        <authorList>
            <person name="Chang J."/>
            <person name="Duong T.A."/>
            <person name="Schoeman C."/>
            <person name="Ma X."/>
            <person name="Roodt D."/>
            <person name="Barker N."/>
            <person name="Li Z."/>
            <person name="Van de Peer Y."/>
            <person name="Mizrachi E."/>
        </authorList>
    </citation>
    <scope>NUCLEOTIDE SEQUENCE</scope>
    <source>
        <tissue evidence="1">Young leaves</tissue>
    </source>
</reference>
<dbReference type="AlphaFoldDB" id="A0A9Q0HEV9"/>
<proteinExistence type="predicted"/>
<evidence type="ECO:0000313" key="2">
    <source>
        <dbReference type="Proteomes" id="UP001141806"/>
    </source>
</evidence>
<keyword evidence="2" id="KW-1185">Reference proteome</keyword>
<protein>
    <submittedName>
        <fullName evidence="1">Uncharacterized protein</fullName>
    </submittedName>
</protein>
<comment type="caution">
    <text evidence="1">The sequence shown here is derived from an EMBL/GenBank/DDBJ whole genome shotgun (WGS) entry which is preliminary data.</text>
</comment>
<sequence>MTRTSLFDKLVKGEKLKILETRPVPNPLPHYWRPNEFCKYHNQSGHDTKYCTALRHAIQDLLDSGKFKLQPREASIANNPLPHHAVNFIEWGEVHSDKDILTKAVQFVNGRGATPGDEVSLVSIEEVGGEYEAYFPEIPQHTVAGTESKSRSLFTNRTMKRKTLIWLINLWKWT</sequence>
<name>A0A9Q0HEV9_9MAGN</name>